<dbReference type="EMBL" id="FQZG01000095">
    <property type="protein sequence ID" value="SHJ86367.1"/>
    <property type="molecule type" value="Genomic_DNA"/>
</dbReference>
<gene>
    <name evidence="1" type="ORF">SAMN02745244_03446</name>
</gene>
<dbReference type="Proteomes" id="UP000184512">
    <property type="component" value="Unassembled WGS sequence"/>
</dbReference>
<sequence>MNSANFIVLTDSDGAPMRLYWDGALPGRLVAEPGGASWPLPEDIRVRLEEYGLSFKPE</sequence>
<dbReference type="AlphaFoldDB" id="A0A1M6MSC8"/>
<evidence type="ECO:0000313" key="2">
    <source>
        <dbReference type="Proteomes" id="UP000184512"/>
    </source>
</evidence>
<protein>
    <submittedName>
        <fullName evidence="1">Uncharacterized protein</fullName>
    </submittedName>
</protein>
<evidence type="ECO:0000313" key="1">
    <source>
        <dbReference type="EMBL" id="SHJ86367.1"/>
    </source>
</evidence>
<accession>A0A1M6MSC8</accession>
<dbReference type="RefSeq" id="WP_175558393.1">
    <property type="nucleotide sequence ID" value="NZ_FQZG01000095.1"/>
</dbReference>
<reference evidence="1 2" key="1">
    <citation type="submission" date="2016-11" db="EMBL/GenBank/DDBJ databases">
        <authorList>
            <person name="Jaros S."/>
            <person name="Januszkiewicz K."/>
            <person name="Wedrychowicz H."/>
        </authorList>
    </citation>
    <scope>NUCLEOTIDE SEQUENCE [LARGE SCALE GENOMIC DNA]</scope>
    <source>
        <strain evidence="1 2">DSM 12906</strain>
    </source>
</reference>
<dbReference type="STRING" id="1123357.SAMN02745244_03446"/>
<name>A0A1M6MSC8_9ACTN</name>
<proteinExistence type="predicted"/>
<organism evidence="1 2">
    <name type="scientific">Tessaracoccus bendigoensis DSM 12906</name>
    <dbReference type="NCBI Taxonomy" id="1123357"/>
    <lineage>
        <taxon>Bacteria</taxon>
        <taxon>Bacillati</taxon>
        <taxon>Actinomycetota</taxon>
        <taxon>Actinomycetes</taxon>
        <taxon>Propionibacteriales</taxon>
        <taxon>Propionibacteriaceae</taxon>
        <taxon>Tessaracoccus</taxon>
    </lineage>
</organism>
<keyword evidence="2" id="KW-1185">Reference proteome</keyword>